<evidence type="ECO:0000256" key="3">
    <source>
        <dbReference type="ARBA" id="ARBA00012428"/>
    </source>
</evidence>
<dbReference type="GO" id="GO:0005524">
    <property type="term" value="F:ATP binding"/>
    <property type="evidence" value="ECO:0007669"/>
    <property type="project" value="UniProtKB-UniRule"/>
</dbReference>
<keyword evidence="6" id="KW-0140">cGMP</keyword>
<dbReference type="SUPFAM" id="SSF51206">
    <property type="entry name" value="cAMP-binding domain-like"/>
    <property type="match status" value="4"/>
</dbReference>
<protein>
    <recommendedName>
        <fullName evidence="14">cGMP-dependent protein kinase</fullName>
        <ecNumber evidence="3">2.7.11.12</ecNumber>
    </recommendedName>
</protein>
<dbReference type="GO" id="GO:0046872">
    <property type="term" value="F:metal ion binding"/>
    <property type="evidence" value="ECO:0007669"/>
    <property type="project" value="UniProtKB-KW"/>
</dbReference>
<sequence>MTFQQPAPVAPRGERHSSAVKVGNAGDISKLSMQFDQPEKAAKERRAAAGGEAVRDQMRKLAVGGPASTQDEKNAIYEVSDSEDEDLDGEGRGLNGWSKDQEITAAICDALKKNFVFKGIPESLLLEVVERMHGVSFKAGSVVLRQNALPTSSDCMYYLQLGEADVQISGAVDQSSKAQGGEERQVVGHTVRIPQKPGWVFGDVALLFNSSRTASVVAKTNITVWALDRLLFLKFVMKHAQGARALRFLRKLPLLKGLSDNDLIRAAARMPQRVYQEGQALIKYGERGEELYLIRYGKVAVMRPDGKGGLVEAVVLGRGQFVGERAVINNKLRSADCVARGTVQVVVMKKRDFLDLDNPLMAWMLDYDAVSACLRFVPHLKGLKQEQMEQILDRFDSRHEVSTGHVIVNQGDVVDKMYVIKLGELSLLQDGKPVPEGTSFVHEASGFSFFGESALLQPFKCPYTVVVSSDTVQMLCLPKRQLDHFLGQDTGLDSVDAVLGALRKSQTLQRVVDAEWKQLIPQWQESSYIGGEVIVAASNGPSNRIYLIKTGEVVLLAADRVLPGQVDLGRVPERGRLLPGSLFNEEAATSSDPVELKASLVALSPVTEVISFTSEQLSAVTSGRFIKSTSSVAPGTLQSMNFNDLEMHRIVGTGQFGAVRLVRSKTTNEVFALKSMHKAPIVESKQMEHVVNERRVLEEANYGFCVQLKGAYQDKRCLYLLQEWVPGGELFHHLDLEGAFDEPTSMFFAANVVLALDFLHKKGMVYRDLKPENLLLDAQGYLKMADFGFAKYVGEDKTFTICGTPDYQAPEVIMRRGTTKAADHWGLGVLIFEMLVGDPPFKSLTGDPWDTFRRTLSGRFYVPNFISEAAADIIFKLLQVNPDKRLGSGKLGVDEIKQHRFFSRIDWQALEQKRLPAPMRPMIRNPLDTSNFDNFDSADVEPPPMPPGRVEKQPNWDLWEWIE</sequence>
<dbReference type="InterPro" id="IPR000719">
    <property type="entry name" value="Prot_kinase_dom"/>
</dbReference>
<dbReference type="SMART" id="SM00220">
    <property type="entry name" value="S_TKc"/>
    <property type="match status" value="1"/>
</dbReference>
<evidence type="ECO:0000313" key="23">
    <source>
        <dbReference type="Proteomes" id="UP000232323"/>
    </source>
</evidence>
<evidence type="ECO:0000256" key="7">
    <source>
        <dbReference type="ARBA" id="ARBA00022679"/>
    </source>
</evidence>
<dbReference type="PANTHER" id="PTHR24353:SF37">
    <property type="entry name" value="CAMP-DEPENDENT PROTEIN KINASE CATALYTIC SUBUNIT PRKX"/>
    <property type="match status" value="1"/>
</dbReference>
<keyword evidence="11 17" id="KW-0067">ATP-binding</keyword>
<feature type="domain" description="Cyclic nucleotide-binding" evidence="20">
    <location>
        <begin position="254"/>
        <end position="356"/>
    </location>
</feature>
<dbReference type="Gene3D" id="3.30.200.20">
    <property type="entry name" value="Phosphorylase Kinase, domain 1"/>
    <property type="match status" value="1"/>
</dbReference>
<dbReference type="SUPFAM" id="SSF56112">
    <property type="entry name" value="Protein kinase-like (PK-like)"/>
    <property type="match status" value="1"/>
</dbReference>
<proteinExistence type="inferred from homology"/>
<keyword evidence="5" id="KW-0723">Serine/threonine-protein kinase</keyword>
<keyword evidence="7" id="KW-0808">Transferase</keyword>
<dbReference type="Pfam" id="PF00027">
    <property type="entry name" value="cNMP_binding"/>
    <property type="match status" value="3"/>
</dbReference>
<evidence type="ECO:0000256" key="1">
    <source>
        <dbReference type="ARBA" id="ARBA00001946"/>
    </source>
</evidence>
<dbReference type="InterPro" id="IPR011009">
    <property type="entry name" value="Kinase-like_dom_sf"/>
</dbReference>
<dbReference type="Gene3D" id="1.10.510.10">
    <property type="entry name" value="Transferase(Phosphotransferase) domain 1"/>
    <property type="match status" value="1"/>
</dbReference>
<evidence type="ECO:0000256" key="18">
    <source>
        <dbReference type="SAM" id="MobiDB-lite"/>
    </source>
</evidence>
<keyword evidence="13" id="KW-0142">cGMP-binding</keyword>
<evidence type="ECO:0000256" key="4">
    <source>
        <dbReference type="ARBA" id="ARBA00022490"/>
    </source>
</evidence>
<keyword evidence="23" id="KW-1185">Reference proteome</keyword>
<dbReference type="CDD" id="cd00038">
    <property type="entry name" value="CAP_ED"/>
    <property type="match status" value="3"/>
</dbReference>
<dbReference type="PROSITE" id="PS00107">
    <property type="entry name" value="PROTEIN_KINASE_ATP"/>
    <property type="match status" value="1"/>
</dbReference>
<dbReference type="EMBL" id="BEGY01000020">
    <property type="protein sequence ID" value="GAX76895.1"/>
    <property type="molecule type" value="Genomic_DNA"/>
</dbReference>
<keyword evidence="8" id="KW-0479">Metal-binding</keyword>
<evidence type="ECO:0000256" key="15">
    <source>
        <dbReference type="ARBA" id="ARBA00047298"/>
    </source>
</evidence>
<evidence type="ECO:0000259" key="20">
    <source>
        <dbReference type="PROSITE" id="PS50042"/>
    </source>
</evidence>
<evidence type="ECO:0000256" key="11">
    <source>
        <dbReference type="ARBA" id="ARBA00022840"/>
    </source>
</evidence>
<dbReference type="GO" id="GO:0004692">
    <property type="term" value="F:cGMP-dependent protein kinase activity"/>
    <property type="evidence" value="ECO:0007669"/>
    <property type="project" value="UniProtKB-EC"/>
</dbReference>
<dbReference type="EC" id="2.7.11.12" evidence="3"/>
<evidence type="ECO:0000256" key="9">
    <source>
        <dbReference type="ARBA" id="ARBA00022741"/>
    </source>
</evidence>
<feature type="domain" description="Cyclic nucleotide-binding" evidence="20">
    <location>
        <begin position="379"/>
        <end position="487"/>
    </location>
</feature>
<dbReference type="SMART" id="SM00100">
    <property type="entry name" value="cNMP"/>
    <property type="match status" value="3"/>
</dbReference>
<dbReference type="InterPro" id="IPR014710">
    <property type="entry name" value="RmlC-like_jellyroll"/>
</dbReference>
<dbReference type="PROSITE" id="PS00888">
    <property type="entry name" value="CNMP_BINDING_1"/>
    <property type="match status" value="1"/>
</dbReference>
<dbReference type="InterPro" id="IPR018490">
    <property type="entry name" value="cNMP-bd_dom_sf"/>
</dbReference>
<dbReference type="AlphaFoldDB" id="A0A250X1F9"/>
<organism evidence="22 23">
    <name type="scientific">Chlamydomonas eustigma</name>
    <dbReference type="NCBI Taxonomy" id="1157962"/>
    <lineage>
        <taxon>Eukaryota</taxon>
        <taxon>Viridiplantae</taxon>
        <taxon>Chlorophyta</taxon>
        <taxon>core chlorophytes</taxon>
        <taxon>Chlorophyceae</taxon>
        <taxon>CS clade</taxon>
        <taxon>Chlamydomonadales</taxon>
        <taxon>Chlamydomonadaceae</taxon>
        <taxon>Chlamydomonas</taxon>
    </lineage>
</organism>
<name>A0A250X1F9_9CHLO</name>
<evidence type="ECO:0000256" key="2">
    <source>
        <dbReference type="ARBA" id="ARBA00006352"/>
    </source>
</evidence>
<feature type="domain" description="AGC-kinase C-terminal" evidence="21">
    <location>
        <begin position="903"/>
        <end position="963"/>
    </location>
</feature>
<dbReference type="InterPro" id="IPR000961">
    <property type="entry name" value="AGC-kinase_C"/>
</dbReference>
<evidence type="ECO:0000256" key="17">
    <source>
        <dbReference type="PROSITE-ProRule" id="PRU10141"/>
    </source>
</evidence>
<keyword evidence="12" id="KW-0460">Magnesium</keyword>
<dbReference type="PANTHER" id="PTHR24353">
    <property type="entry name" value="CYCLIC NUCLEOTIDE-DEPENDENT PROTEIN KINASE"/>
    <property type="match status" value="1"/>
</dbReference>
<dbReference type="InterPro" id="IPR018488">
    <property type="entry name" value="cNMP-bd_CS"/>
</dbReference>
<dbReference type="GO" id="GO:0030553">
    <property type="term" value="F:cGMP binding"/>
    <property type="evidence" value="ECO:0007669"/>
    <property type="project" value="UniProtKB-KW"/>
</dbReference>
<keyword evidence="4" id="KW-0963">Cytoplasm</keyword>
<dbReference type="InterPro" id="IPR008271">
    <property type="entry name" value="Ser/Thr_kinase_AS"/>
</dbReference>
<dbReference type="PROSITE" id="PS50011">
    <property type="entry name" value="PROTEIN_KINASE_DOM"/>
    <property type="match status" value="1"/>
</dbReference>
<feature type="region of interest" description="Disordered" evidence="18">
    <location>
        <begin position="929"/>
        <end position="950"/>
    </location>
</feature>
<dbReference type="SMART" id="SM00133">
    <property type="entry name" value="S_TK_X"/>
    <property type="match status" value="1"/>
</dbReference>
<dbReference type="CDD" id="cd05580">
    <property type="entry name" value="STKc_PKA_like"/>
    <property type="match status" value="1"/>
</dbReference>
<dbReference type="Pfam" id="PF00069">
    <property type="entry name" value="Pkinase"/>
    <property type="match status" value="1"/>
</dbReference>
<evidence type="ECO:0000256" key="8">
    <source>
        <dbReference type="ARBA" id="ARBA00022723"/>
    </source>
</evidence>
<gene>
    <name evidence="22" type="ORF">CEUSTIGMA_g4341.t1</name>
</gene>
<dbReference type="OrthoDB" id="567714at2759"/>
<evidence type="ECO:0000256" key="13">
    <source>
        <dbReference type="ARBA" id="ARBA00022992"/>
    </source>
</evidence>
<keyword evidence="10" id="KW-0418">Kinase</keyword>
<evidence type="ECO:0000259" key="19">
    <source>
        <dbReference type="PROSITE" id="PS50011"/>
    </source>
</evidence>
<evidence type="ECO:0000256" key="16">
    <source>
        <dbReference type="ARBA" id="ARBA00047462"/>
    </source>
</evidence>
<evidence type="ECO:0000256" key="14">
    <source>
        <dbReference type="ARBA" id="ARBA00024113"/>
    </source>
</evidence>
<reference evidence="22 23" key="1">
    <citation type="submission" date="2017-08" db="EMBL/GenBank/DDBJ databases">
        <title>Acidophilic green algal genome provides insights into adaptation to an acidic environment.</title>
        <authorList>
            <person name="Hirooka S."/>
            <person name="Hirose Y."/>
            <person name="Kanesaki Y."/>
            <person name="Higuchi S."/>
            <person name="Fujiwara T."/>
            <person name="Onuma R."/>
            <person name="Era A."/>
            <person name="Ohbayashi R."/>
            <person name="Uzuka A."/>
            <person name="Nozaki H."/>
            <person name="Yoshikawa H."/>
            <person name="Miyagishima S.Y."/>
        </authorList>
    </citation>
    <scope>NUCLEOTIDE SEQUENCE [LARGE SCALE GENOMIC DNA]</scope>
    <source>
        <strain evidence="22 23">NIES-2499</strain>
    </source>
</reference>
<evidence type="ECO:0000259" key="21">
    <source>
        <dbReference type="PROSITE" id="PS51285"/>
    </source>
</evidence>
<dbReference type="GO" id="GO:0004691">
    <property type="term" value="F:cAMP-dependent protein kinase activity"/>
    <property type="evidence" value="ECO:0007669"/>
    <property type="project" value="TreeGrafter"/>
</dbReference>
<evidence type="ECO:0000256" key="6">
    <source>
        <dbReference type="ARBA" id="ARBA00022535"/>
    </source>
</evidence>
<dbReference type="InterPro" id="IPR017441">
    <property type="entry name" value="Protein_kinase_ATP_BS"/>
</dbReference>
<feature type="domain" description="Cyclic nucleotide-binding" evidence="20">
    <location>
        <begin position="116"/>
        <end position="238"/>
    </location>
</feature>
<comment type="catalytic activity">
    <reaction evidence="15">
        <text>L-threonyl-[protein] + ATP = O-phospho-L-threonyl-[protein] + ADP + H(+)</text>
        <dbReference type="Rhea" id="RHEA:46608"/>
        <dbReference type="Rhea" id="RHEA-COMP:11060"/>
        <dbReference type="Rhea" id="RHEA-COMP:11605"/>
        <dbReference type="ChEBI" id="CHEBI:15378"/>
        <dbReference type="ChEBI" id="CHEBI:30013"/>
        <dbReference type="ChEBI" id="CHEBI:30616"/>
        <dbReference type="ChEBI" id="CHEBI:61977"/>
        <dbReference type="ChEBI" id="CHEBI:456216"/>
        <dbReference type="EC" id="2.7.11.12"/>
    </reaction>
</comment>
<dbReference type="STRING" id="1157962.A0A250X1F9"/>
<accession>A0A250X1F9</accession>
<dbReference type="Gene3D" id="2.60.120.10">
    <property type="entry name" value="Jelly Rolls"/>
    <property type="match status" value="4"/>
</dbReference>
<dbReference type="PROSITE" id="PS51285">
    <property type="entry name" value="AGC_KINASE_CTER"/>
    <property type="match status" value="1"/>
</dbReference>
<dbReference type="FunFam" id="1.10.510.10:FF:000210">
    <property type="entry name" value="Non-specific serine/threonine protein kinase"/>
    <property type="match status" value="1"/>
</dbReference>
<dbReference type="PROSITE" id="PS00108">
    <property type="entry name" value="PROTEIN_KINASE_ST"/>
    <property type="match status" value="1"/>
</dbReference>
<feature type="region of interest" description="Disordered" evidence="18">
    <location>
        <begin position="1"/>
        <end position="20"/>
    </location>
</feature>
<dbReference type="InterPro" id="IPR000595">
    <property type="entry name" value="cNMP-bd_dom"/>
</dbReference>
<evidence type="ECO:0000256" key="12">
    <source>
        <dbReference type="ARBA" id="ARBA00022842"/>
    </source>
</evidence>
<comment type="cofactor">
    <cofactor evidence="1">
        <name>Mg(2+)</name>
        <dbReference type="ChEBI" id="CHEBI:18420"/>
    </cofactor>
</comment>
<evidence type="ECO:0000313" key="22">
    <source>
        <dbReference type="EMBL" id="GAX76895.1"/>
    </source>
</evidence>
<evidence type="ECO:0000256" key="10">
    <source>
        <dbReference type="ARBA" id="ARBA00022777"/>
    </source>
</evidence>
<feature type="domain" description="Protein kinase" evidence="19">
    <location>
        <begin position="645"/>
        <end position="902"/>
    </location>
</feature>
<dbReference type="Proteomes" id="UP000232323">
    <property type="component" value="Unassembled WGS sequence"/>
</dbReference>
<feature type="binding site" evidence="17">
    <location>
        <position position="674"/>
    </location>
    <ligand>
        <name>ATP</name>
        <dbReference type="ChEBI" id="CHEBI:30616"/>
    </ligand>
</feature>
<comment type="catalytic activity">
    <reaction evidence="16">
        <text>L-seryl-[protein] + ATP = O-phospho-L-seryl-[protein] + ADP + H(+)</text>
        <dbReference type="Rhea" id="RHEA:17989"/>
        <dbReference type="Rhea" id="RHEA-COMP:9863"/>
        <dbReference type="Rhea" id="RHEA-COMP:11604"/>
        <dbReference type="ChEBI" id="CHEBI:15378"/>
        <dbReference type="ChEBI" id="CHEBI:29999"/>
        <dbReference type="ChEBI" id="CHEBI:30616"/>
        <dbReference type="ChEBI" id="CHEBI:83421"/>
        <dbReference type="ChEBI" id="CHEBI:456216"/>
        <dbReference type="EC" id="2.7.11.12"/>
    </reaction>
</comment>
<dbReference type="PROSITE" id="PS50042">
    <property type="entry name" value="CNMP_BINDING_3"/>
    <property type="match status" value="3"/>
</dbReference>
<comment type="similarity">
    <text evidence="2">Belongs to the protein kinase superfamily. AGC Ser/Thr protein kinase family. cGMP subfamily.</text>
</comment>
<comment type="caution">
    <text evidence="22">The sequence shown here is derived from an EMBL/GenBank/DDBJ whole genome shotgun (WGS) entry which is preliminary data.</text>
</comment>
<evidence type="ECO:0000256" key="5">
    <source>
        <dbReference type="ARBA" id="ARBA00022527"/>
    </source>
</evidence>
<dbReference type="GO" id="GO:0005952">
    <property type="term" value="C:cAMP-dependent protein kinase complex"/>
    <property type="evidence" value="ECO:0007669"/>
    <property type="project" value="TreeGrafter"/>
</dbReference>
<keyword evidence="9 17" id="KW-0547">Nucleotide-binding</keyword>